<feature type="transmembrane region" description="Helical" evidence="1">
    <location>
        <begin position="21"/>
        <end position="45"/>
    </location>
</feature>
<organism evidence="2 3">
    <name type="scientific">Meloidogyne incognita</name>
    <name type="common">Southern root-knot nematode worm</name>
    <name type="synonym">Oxyuris incognita</name>
    <dbReference type="NCBI Taxonomy" id="6306"/>
    <lineage>
        <taxon>Eukaryota</taxon>
        <taxon>Metazoa</taxon>
        <taxon>Ecdysozoa</taxon>
        <taxon>Nematoda</taxon>
        <taxon>Chromadorea</taxon>
        <taxon>Rhabditida</taxon>
        <taxon>Tylenchina</taxon>
        <taxon>Tylenchomorpha</taxon>
        <taxon>Tylenchoidea</taxon>
        <taxon>Meloidogynidae</taxon>
        <taxon>Meloidogyninae</taxon>
        <taxon>Meloidogyne</taxon>
        <taxon>Meloidogyne incognita group</taxon>
    </lineage>
</organism>
<dbReference type="PANTHER" id="PTHR23021">
    <property type="entry name" value="SERPENTINE RECEPTOR, CLASS T"/>
    <property type="match status" value="1"/>
</dbReference>
<feature type="transmembrane region" description="Helical" evidence="1">
    <location>
        <begin position="136"/>
        <end position="158"/>
    </location>
</feature>
<keyword evidence="1" id="KW-0812">Transmembrane</keyword>
<reference evidence="3" key="1">
    <citation type="submission" date="2022-11" db="UniProtKB">
        <authorList>
            <consortium name="WormBaseParasite"/>
        </authorList>
    </citation>
    <scope>IDENTIFICATION</scope>
</reference>
<keyword evidence="1" id="KW-0472">Membrane</keyword>
<name>A0A914LZQ9_MELIC</name>
<feature type="transmembrane region" description="Helical" evidence="1">
    <location>
        <begin position="90"/>
        <end position="116"/>
    </location>
</feature>
<accession>A0A914LZQ9</accession>
<dbReference type="AlphaFoldDB" id="A0A914LZQ9"/>
<keyword evidence="2" id="KW-1185">Reference proteome</keyword>
<proteinExistence type="predicted"/>
<evidence type="ECO:0000256" key="1">
    <source>
        <dbReference type="SAM" id="Phobius"/>
    </source>
</evidence>
<evidence type="ECO:0000313" key="2">
    <source>
        <dbReference type="Proteomes" id="UP000887563"/>
    </source>
</evidence>
<keyword evidence="1" id="KW-1133">Transmembrane helix</keyword>
<feature type="transmembrane region" description="Helical" evidence="1">
    <location>
        <begin position="178"/>
        <end position="199"/>
    </location>
</feature>
<dbReference type="WBParaSite" id="Minc3s00969g19427">
    <property type="protein sequence ID" value="Minc3s00969g19427"/>
    <property type="gene ID" value="Minc3s00969g19427"/>
</dbReference>
<dbReference type="Pfam" id="PF10321">
    <property type="entry name" value="7TM_GPCR_Srt"/>
    <property type="match status" value="1"/>
</dbReference>
<dbReference type="SUPFAM" id="SSF81321">
    <property type="entry name" value="Family A G protein-coupled receptor-like"/>
    <property type="match status" value="1"/>
</dbReference>
<dbReference type="Proteomes" id="UP000887563">
    <property type="component" value="Unplaced"/>
</dbReference>
<sequence length="224" mass="26004">MYSIWKRLANSNCYKIMFVMGVVDMTAVLCAGFLTGYLGYFGYVFCSSPKFIYFSGAYGTFCWAAESTIEGILAINRCVEIWSSEYSNKLFGVIFFLTITYLTFFTFSGIYFSWFFNPHIGYIDDVNKEYENTLHPFHNLSVIFFLTITYLTFFIIFLIKSKQGGFQSHQQSYSEKMIFFQIILISLFNSVAASIYVFMQYIHVNDLIIIIGQICWLNAHGDKH</sequence>
<dbReference type="PANTHER" id="PTHR23021:SF11">
    <property type="entry name" value="SERPENTINE RECEPTOR, CLASS T"/>
    <property type="match status" value="1"/>
</dbReference>
<protein>
    <submittedName>
        <fullName evidence="3">7TM GPCR serpentine receptor class x (Srx) domain-containing protein</fullName>
    </submittedName>
</protein>
<dbReference type="InterPro" id="IPR019425">
    <property type="entry name" value="7TM_GPCR_serpentine_rcpt_Srt"/>
</dbReference>
<evidence type="ECO:0000313" key="3">
    <source>
        <dbReference type="WBParaSite" id="Minc3s00969g19427"/>
    </source>
</evidence>